<evidence type="ECO:0000313" key="4">
    <source>
        <dbReference type="Proteomes" id="UP001156398"/>
    </source>
</evidence>
<dbReference type="Pfam" id="PF00668">
    <property type="entry name" value="Condensation"/>
    <property type="match status" value="1"/>
</dbReference>
<reference evidence="3 4" key="1">
    <citation type="submission" date="2023-05" db="EMBL/GenBank/DDBJ databases">
        <title>Streptantibioticus silvisoli sp. nov., acidotolerant actinomycetes 1 from pine litter.</title>
        <authorList>
            <person name="Swiecimska M."/>
            <person name="Golinska P."/>
            <person name="Sangal V."/>
            <person name="Wachnowicz B."/>
            <person name="Goodfellow M."/>
        </authorList>
    </citation>
    <scope>NUCLEOTIDE SEQUENCE [LARGE SCALE GENOMIC DNA]</scope>
    <source>
        <strain evidence="3 4">SL54</strain>
    </source>
</reference>
<comment type="caution">
    <text evidence="3">The sequence shown here is derived from an EMBL/GenBank/DDBJ whole genome shotgun (WGS) entry which is preliminary data.</text>
</comment>
<organism evidence="3 4">
    <name type="scientific">Streptantibioticus silvisoli</name>
    <dbReference type="NCBI Taxonomy" id="2705255"/>
    <lineage>
        <taxon>Bacteria</taxon>
        <taxon>Bacillati</taxon>
        <taxon>Actinomycetota</taxon>
        <taxon>Actinomycetes</taxon>
        <taxon>Kitasatosporales</taxon>
        <taxon>Streptomycetaceae</taxon>
        <taxon>Streptantibioticus</taxon>
    </lineage>
</organism>
<dbReference type="InterPro" id="IPR023213">
    <property type="entry name" value="CAT-like_dom_sf"/>
</dbReference>
<proteinExistence type="predicted"/>
<evidence type="ECO:0000259" key="2">
    <source>
        <dbReference type="Pfam" id="PF00668"/>
    </source>
</evidence>
<keyword evidence="4" id="KW-1185">Reference proteome</keyword>
<dbReference type="InterPro" id="IPR001242">
    <property type="entry name" value="Condensation_dom"/>
</dbReference>
<feature type="domain" description="Condensation" evidence="2">
    <location>
        <begin position="142"/>
        <end position="391"/>
    </location>
</feature>
<dbReference type="RefSeq" id="WP_271323923.1">
    <property type="nucleotide sequence ID" value="NZ_JAAGKO020000006.1"/>
</dbReference>
<feature type="compositionally biased region" description="Gly residues" evidence="1">
    <location>
        <begin position="112"/>
        <end position="126"/>
    </location>
</feature>
<gene>
    <name evidence="3" type="ORF">POF43_006450</name>
</gene>
<dbReference type="PANTHER" id="PTHR45527:SF1">
    <property type="entry name" value="FATTY ACID SYNTHASE"/>
    <property type="match status" value="1"/>
</dbReference>
<dbReference type="PANTHER" id="PTHR45527">
    <property type="entry name" value="NONRIBOSOMAL PEPTIDE SYNTHETASE"/>
    <property type="match status" value="1"/>
</dbReference>
<dbReference type="EMBL" id="JAAGKO020000006">
    <property type="protein sequence ID" value="MDI5962358.1"/>
    <property type="molecule type" value="Genomic_DNA"/>
</dbReference>
<dbReference type="Proteomes" id="UP001156398">
    <property type="component" value="Unassembled WGS sequence"/>
</dbReference>
<sequence length="488" mass="52971">MRMAPADRGGRLLPSFTQEERLLTGRDDHFPNNTLTFGLEITGPLDVALMRRCVGEVTERHESLRTVFPQGGDGQPVLRFLPPEQAVDITEHDLSSAGPRDDGDREGEGEGDGGSGGTGNSGGTGDGEVDSDARLRERGIGLLTEAASRPFHLATGPLFRVDVVTLSPRWHLLAVVVDHLVADGLSCDILRNDLLALYAARHAGRPAQLPQLPLQFADFAASERAHLSGETLRRLISHWRTTLDGVDPIPASGLTDPAAGGGVPRLVVRRTALDDDTRRALRTTSRAHRVTPSAVYAACLKAVIRDRRRAAGMGPERAGDVAIMGSLANRMNRQIADTVGYFATPCVLRTDVSGEAPLLELARRENAVIFAALRHQELPHALITKALNPLQYGARHRAGLRHVPHYVNFDVTDGTAVQTRDVADLVVEQIRVPRDEVPRGGIRVLVRHTGTGPVVELRVRSDLYSDAWADDFLRDHVDNIARTVRGSG</sequence>
<feature type="compositionally biased region" description="Basic and acidic residues" evidence="1">
    <location>
        <begin position="90"/>
        <end position="108"/>
    </location>
</feature>
<name>A0ABT6VY24_9ACTN</name>
<dbReference type="Gene3D" id="3.30.559.10">
    <property type="entry name" value="Chloramphenicol acetyltransferase-like domain"/>
    <property type="match status" value="1"/>
</dbReference>
<evidence type="ECO:0000313" key="3">
    <source>
        <dbReference type="EMBL" id="MDI5962358.1"/>
    </source>
</evidence>
<feature type="region of interest" description="Disordered" evidence="1">
    <location>
        <begin position="90"/>
        <end position="131"/>
    </location>
</feature>
<evidence type="ECO:0000256" key="1">
    <source>
        <dbReference type="SAM" id="MobiDB-lite"/>
    </source>
</evidence>
<accession>A0ABT6VY24</accession>
<dbReference type="SUPFAM" id="SSF52777">
    <property type="entry name" value="CoA-dependent acyltransferases"/>
    <property type="match status" value="2"/>
</dbReference>
<dbReference type="Gene3D" id="3.30.559.30">
    <property type="entry name" value="Nonribosomal peptide synthetase, condensation domain"/>
    <property type="match status" value="1"/>
</dbReference>
<protein>
    <submittedName>
        <fullName evidence="3">Condensation domain-containing protein</fullName>
    </submittedName>
</protein>